<dbReference type="KEGG" id="rsz:108850719"/>
<keyword evidence="1" id="KW-1185">Reference proteome</keyword>
<dbReference type="PANTHER" id="PTHR33067:SF31">
    <property type="entry name" value="RNA-DIRECTED DNA POLYMERASE"/>
    <property type="match status" value="1"/>
</dbReference>
<proteinExistence type="predicted"/>
<dbReference type="GeneID" id="108850719"/>
<dbReference type="PANTHER" id="PTHR33067">
    <property type="entry name" value="RNA-DIRECTED DNA POLYMERASE-RELATED"/>
    <property type="match status" value="1"/>
</dbReference>
<accession>A0A6J0N702</accession>
<organism evidence="1 2">
    <name type="scientific">Raphanus sativus</name>
    <name type="common">Radish</name>
    <name type="synonym">Raphanus raphanistrum var. sativus</name>
    <dbReference type="NCBI Taxonomy" id="3726"/>
    <lineage>
        <taxon>Eukaryota</taxon>
        <taxon>Viridiplantae</taxon>
        <taxon>Streptophyta</taxon>
        <taxon>Embryophyta</taxon>
        <taxon>Tracheophyta</taxon>
        <taxon>Spermatophyta</taxon>
        <taxon>Magnoliopsida</taxon>
        <taxon>eudicotyledons</taxon>
        <taxon>Gunneridae</taxon>
        <taxon>Pentapetalae</taxon>
        <taxon>rosids</taxon>
        <taxon>malvids</taxon>
        <taxon>Brassicales</taxon>
        <taxon>Brassicaceae</taxon>
        <taxon>Brassiceae</taxon>
        <taxon>Raphanus</taxon>
    </lineage>
</organism>
<reference evidence="2" key="2">
    <citation type="submission" date="2025-08" db="UniProtKB">
        <authorList>
            <consortium name="RefSeq"/>
        </authorList>
    </citation>
    <scope>IDENTIFICATION</scope>
    <source>
        <tissue evidence="2">Leaf</tissue>
    </source>
</reference>
<dbReference type="AlphaFoldDB" id="A0A6J0N702"/>
<gene>
    <name evidence="2" type="primary">LOC108850719</name>
</gene>
<dbReference type="InterPro" id="IPR021109">
    <property type="entry name" value="Peptidase_aspartic_dom_sf"/>
</dbReference>
<dbReference type="RefSeq" id="XP_018479703.2">
    <property type="nucleotide sequence ID" value="XM_018624201.2"/>
</dbReference>
<protein>
    <submittedName>
        <fullName evidence="2">Uncharacterized protein LOC108850719</fullName>
    </submittedName>
</protein>
<dbReference type="Gene3D" id="2.40.70.10">
    <property type="entry name" value="Acid Proteases"/>
    <property type="match status" value="1"/>
</dbReference>
<dbReference type="CDD" id="cd00303">
    <property type="entry name" value="retropepsin_like"/>
    <property type="match status" value="1"/>
</dbReference>
<dbReference type="Proteomes" id="UP000504610">
    <property type="component" value="Chromosome 4"/>
</dbReference>
<evidence type="ECO:0000313" key="1">
    <source>
        <dbReference type="Proteomes" id="UP000504610"/>
    </source>
</evidence>
<sequence length="242" mass="26743">MVSEEVSAMIQGETSIKRTDPGSFVLDCKIQNARFPRSLCDLGSSVNLMPYSVAVSLGYNVFVPTPITLVLADRSIRVPEGILVDVPVKIDDCFIPTDFVVLKYKQVLKDPLILGRPFLATAGAIIDVKGGKINLNVGDISMNFDMEKLVKRPLIDDHAFYTEEVSEPEKEYLMDICADSSSEDTFTPDEQGILNIDSRTKDYANLMDASIGIANEENDDSKIITDQYLRETIDRSSSSSTN</sequence>
<name>A0A6J0N702_RAPSA</name>
<dbReference type="OrthoDB" id="1105819at2759"/>
<reference evidence="1" key="1">
    <citation type="journal article" date="2019" name="Database">
        <title>The radish genome database (RadishGD): an integrated information resource for radish genomics.</title>
        <authorList>
            <person name="Yu H.J."/>
            <person name="Baek S."/>
            <person name="Lee Y.J."/>
            <person name="Cho A."/>
            <person name="Mun J.H."/>
        </authorList>
    </citation>
    <scope>NUCLEOTIDE SEQUENCE [LARGE SCALE GENOMIC DNA]</scope>
    <source>
        <strain evidence="1">cv. WK10039</strain>
    </source>
</reference>
<evidence type="ECO:0000313" key="2">
    <source>
        <dbReference type="RefSeq" id="XP_018479703.2"/>
    </source>
</evidence>